<keyword evidence="3 7" id="KW-0561">Oxygen transport</keyword>
<keyword evidence="4" id="KW-0479">Metal-binding</keyword>
<evidence type="ECO:0000259" key="9">
    <source>
        <dbReference type="PROSITE" id="PS50157"/>
    </source>
</evidence>
<dbReference type="InterPro" id="IPR000971">
    <property type="entry name" value="Globin"/>
</dbReference>
<protein>
    <recommendedName>
        <fullName evidence="9">C2H2-type domain-containing protein</fullName>
    </recommendedName>
</protein>
<dbReference type="InterPro" id="IPR012292">
    <property type="entry name" value="Globin/Proto"/>
</dbReference>
<keyword evidence="1 7" id="KW-0813">Transport</keyword>
<organism evidence="10 11">
    <name type="scientific">Stylophora pistillata</name>
    <name type="common">Smooth cauliflower coral</name>
    <dbReference type="NCBI Taxonomy" id="50429"/>
    <lineage>
        <taxon>Eukaryota</taxon>
        <taxon>Metazoa</taxon>
        <taxon>Cnidaria</taxon>
        <taxon>Anthozoa</taxon>
        <taxon>Hexacorallia</taxon>
        <taxon>Scleractinia</taxon>
        <taxon>Astrocoeniina</taxon>
        <taxon>Pocilloporidae</taxon>
        <taxon>Stylophora</taxon>
    </lineage>
</organism>
<dbReference type="InterPro" id="IPR044399">
    <property type="entry name" value="Mb-like_M"/>
</dbReference>
<dbReference type="CDD" id="cd01040">
    <property type="entry name" value="Mb-like"/>
    <property type="match status" value="1"/>
</dbReference>
<name>A0A2B4SAV5_STYPI</name>
<dbReference type="EMBL" id="LSMT01000113">
    <property type="protein sequence ID" value="PFX27021.1"/>
    <property type="molecule type" value="Genomic_DNA"/>
</dbReference>
<evidence type="ECO:0000256" key="7">
    <source>
        <dbReference type="RuleBase" id="RU000356"/>
    </source>
</evidence>
<dbReference type="InterPro" id="IPR009050">
    <property type="entry name" value="Globin-like_sf"/>
</dbReference>
<dbReference type="PANTHER" id="PTHR46458">
    <property type="entry name" value="BLR2807 PROTEIN"/>
    <property type="match status" value="1"/>
</dbReference>
<proteinExistence type="inferred from homology"/>
<dbReference type="GO" id="GO:0008270">
    <property type="term" value="F:zinc ion binding"/>
    <property type="evidence" value="ECO:0007669"/>
    <property type="project" value="UniProtKB-KW"/>
</dbReference>
<feature type="region of interest" description="Disordered" evidence="8">
    <location>
        <begin position="195"/>
        <end position="223"/>
    </location>
</feature>
<evidence type="ECO:0000256" key="3">
    <source>
        <dbReference type="ARBA" id="ARBA00022621"/>
    </source>
</evidence>
<evidence type="ECO:0000313" key="10">
    <source>
        <dbReference type="EMBL" id="PFX27021.1"/>
    </source>
</evidence>
<evidence type="ECO:0000256" key="8">
    <source>
        <dbReference type="SAM" id="MobiDB-lite"/>
    </source>
</evidence>
<dbReference type="InterPro" id="IPR050532">
    <property type="entry name" value="Globin-like_OT"/>
</dbReference>
<comment type="similarity">
    <text evidence="7">Belongs to the globin family.</text>
</comment>
<keyword evidence="6" id="KW-0862">Zinc</keyword>
<keyword evidence="2 7" id="KW-0349">Heme</keyword>
<evidence type="ECO:0000256" key="6">
    <source>
        <dbReference type="PROSITE-ProRule" id="PRU00042"/>
    </source>
</evidence>
<dbReference type="GO" id="GO:0019825">
    <property type="term" value="F:oxygen binding"/>
    <property type="evidence" value="ECO:0007669"/>
    <property type="project" value="InterPro"/>
</dbReference>
<dbReference type="OrthoDB" id="436496at2759"/>
<evidence type="ECO:0000256" key="1">
    <source>
        <dbReference type="ARBA" id="ARBA00022448"/>
    </source>
</evidence>
<evidence type="ECO:0000313" key="11">
    <source>
        <dbReference type="Proteomes" id="UP000225706"/>
    </source>
</evidence>
<dbReference type="PROSITE" id="PS50157">
    <property type="entry name" value="ZINC_FINGER_C2H2_2"/>
    <property type="match status" value="1"/>
</dbReference>
<dbReference type="GO" id="GO:0005344">
    <property type="term" value="F:oxygen carrier activity"/>
    <property type="evidence" value="ECO:0007669"/>
    <property type="project" value="UniProtKB-KW"/>
</dbReference>
<keyword evidence="11" id="KW-1185">Reference proteome</keyword>
<feature type="domain" description="C2H2-type" evidence="9">
    <location>
        <begin position="221"/>
        <end position="245"/>
    </location>
</feature>
<feature type="compositionally biased region" description="Basic residues" evidence="8">
    <location>
        <begin position="202"/>
        <end position="211"/>
    </location>
</feature>
<evidence type="ECO:0000256" key="4">
    <source>
        <dbReference type="ARBA" id="ARBA00022723"/>
    </source>
</evidence>
<keyword evidence="5" id="KW-0408">Iron</keyword>
<dbReference type="PROSITE" id="PS00028">
    <property type="entry name" value="ZINC_FINGER_C2H2_1"/>
    <property type="match status" value="1"/>
</dbReference>
<dbReference type="SUPFAM" id="SSF46458">
    <property type="entry name" value="Globin-like"/>
    <property type="match status" value="1"/>
</dbReference>
<comment type="caution">
    <text evidence="10">The sequence shown here is derived from an EMBL/GenBank/DDBJ whole genome shotgun (WGS) entry which is preliminary data.</text>
</comment>
<gene>
    <name evidence="10" type="ORF">AWC38_SpisGene8312</name>
</gene>
<keyword evidence="6" id="KW-0863">Zinc-finger</keyword>
<evidence type="ECO:0000256" key="2">
    <source>
        <dbReference type="ARBA" id="ARBA00022617"/>
    </source>
</evidence>
<dbReference type="STRING" id="50429.A0A2B4SAV5"/>
<sequence length="245" mass="28198">MDTFGPKESRCREESVCKVRLLELNPNLQDAFPSFRGVSLDELMNSRSLFLHSKRLMAVVEEAVSSLDDAKELIEDLTNLGERHLAMSITEKHLKNLQRAGPATNQDAKHRLLANKGTAQIDRHIARMEDTRLPKQIFYSELSEGQRPRGRPRLRYKDTLKRSLKKCNISVDQWENMANDRSAWPTATHKAVESFEHERRSRQVAKRAARKARSERTQHSTACPDCGRSCASQFGLRSHRRTHLR</sequence>
<evidence type="ECO:0000256" key="5">
    <source>
        <dbReference type="ARBA" id="ARBA00023004"/>
    </source>
</evidence>
<dbReference type="Gene3D" id="1.10.490.10">
    <property type="entry name" value="Globins"/>
    <property type="match status" value="1"/>
</dbReference>
<dbReference type="InterPro" id="IPR013087">
    <property type="entry name" value="Znf_C2H2_type"/>
</dbReference>
<reference evidence="11" key="1">
    <citation type="journal article" date="2017" name="bioRxiv">
        <title>Comparative analysis of the genomes of Stylophora pistillata and Acropora digitifera provides evidence for extensive differences between species of corals.</title>
        <authorList>
            <person name="Voolstra C.R."/>
            <person name="Li Y."/>
            <person name="Liew Y.J."/>
            <person name="Baumgarten S."/>
            <person name="Zoccola D."/>
            <person name="Flot J.-F."/>
            <person name="Tambutte S."/>
            <person name="Allemand D."/>
            <person name="Aranda M."/>
        </authorList>
    </citation>
    <scope>NUCLEOTIDE SEQUENCE [LARGE SCALE GENOMIC DNA]</scope>
</reference>
<dbReference type="Pfam" id="PF00042">
    <property type="entry name" value="Globin"/>
    <property type="match status" value="1"/>
</dbReference>
<dbReference type="PANTHER" id="PTHR46458:SF1">
    <property type="entry name" value="GEO09476P1"/>
    <property type="match status" value="1"/>
</dbReference>
<dbReference type="Proteomes" id="UP000225706">
    <property type="component" value="Unassembled WGS sequence"/>
</dbReference>
<accession>A0A2B4SAV5</accession>
<dbReference type="AlphaFoldDB" id="A0A2B4SAV5"/>
<dbReference type="GO" id="GO:0020037">
    <property type="term" value="F:heme binding"/>
    <property type="evidence" value="ECO:0007669"/>
    <property type="project" value="InterPro"/>
</dbReference>